<feature type="compositionally biased region" description="Basic and acidic residues" evidence="1">
    <location>
        <begin position="683"/>
        <end position="700"/>
    </location>
</feature>
<feature type="compositionally biased region" description="Basic and acidic residues" evidence="1">
    <location>
        <begin position="87"/>
        <end position="100"/>
    </location>
</feature>
<dbReference type="EMBL" id="AMQN01001210">
    <property type="status" value="NOT_ANNOTATED_CDS"/>
    <property type="molecule type" value="Genomic_DNA"/>
</dbReference>
<evidence type="ECO:0000313" key="2">
    <source>
        <dbReference type="EMBL" id="ELU06664.1"/>
    </source>
</evidence>
<reference evidence="2 4" key="2">
    <citation type="journal article" date="2013" name="Nature">
        <title>Insights into bilaterian evolution from three spiralian genomes.</title>
        <authorList>
            <person name="Simakov O."/>
            <person name="Marletaz F."/>
            <person name="Cho S.J."/>
            <person name="Edsinger-Gonzales E."/>
            <person name="Havlak P."/>
            <person name="Hellsten U."/>
            <person name="Kuo D.H."/>
            <person name="Larsson T."/>
            <person name="Lv J."/>
            <person name="Arendt D."/>
            <person name="Savage R."/>
            <person name="Osoegawa K."/>
            <person name="de Jong P."/>
            <person name="Grimwood J."/>
            <person name="Chapman J.A."/>
            <person name="Shapiro H."/>
            <person name="Aerts A."/>
            <person name="Otillar R.P."/>
            <person name="Terry A.Y."/>
            <person name="Boore J.L."/>
            <person name="Grigoriev I.V."/>
            <person name="Lindberg D.R."/>
            <person name="Seaver E.C."/>
            <person name="Weisblat D.A."/>
            <person name="Putnam N.H."/>
            <person name="Rokhsar D.S."/>
        </authorList>
    </citation>
    <scope>NUCLEOTIDE SEQUENCE</scope>
    <source>
        <strain evidence="2 4">I ESC-2004</strain>
    </source>
</reference>
<feature type="compositionally biased region" description="Polar residues" evidence="1">
    <location>
        <begin position="51"/>
        <end position="67"/>
    </location>
</feature>
<feature type="compositionally biased region" description="Basic residues" evidence="1">
    <location>
        <begin position="701"/>
        <end position="713"/>
    </location>
</feature>
<reference evidence="3" key="3">
    <citation type="submission" date="2015-06" db="UniProtKB">
        <authorList>
            <consortium name="EnsemblMetazoa"/>
        </authorList>
    </citation>
    <scope>IDENTIFICATION</scope>
</reference>
<dbReference type="EMBL" id="KB300511">
    <property type="protein sequence ID" value="ELU06664.1"/>
    <property type="molecule type" value="Genomic_DNA"/>
</dbReference>
<dbReference type="HOGENOM" id="CLU_383683_0_0_1"/>
<dbReference type="OrthoDB" id="6131709at2759"/>
<dbReference type="Proteomes" id="UP000014760">
    <property type="component" value="Unassembled WGS sequence"/>
</dbReference>
<evidence type="ECO:0000313" key="4">
    <source>
        <dbReference type="Proteomes" id="UP000014760"/>
    </source>
</evidence>
<reference evidence="4" key="1">
    <citation type="submission" date="2012-12" db="EMBL/GenBank/DDBJ databases">
        <authorList>
            <person name="Hellsten U."/>
            <person name="Grimwood J."/>
            <person name="Chapman J.A."/>
            <person name="Shapiro H."/>
            <person name="Aerts A."/>
            <person name="Otillar R.P."/>
            <person name="Terry A.Y."/>
            <person name="Boore J.L."/>
            <person name="Simakov O."/>
            <person name="Marletaz F."/>
            <person name="Cho S.-J."/>
            <person name="Edsinger-Gonzales E."/>
            <person name="Havlak P."/>
            <person name="Kuo D.-H."/>
            <person name="Larsson T."/>
            <person name="Lv J."/>
            <person name="Arendt D."/>
            <person name="Savage R."/>
            <person name="Osoegawa K."/>
            <person name="de Jong P."/>
            <person name="Lindberg D.R."/>
            <person name="Seaver E.C."/>
            <person name="Weisblat D.A."/>
            <person name="Putnam N.H."/>
            <person name="Grigoriev I.V."/>
            <person name="Rokhsar D.S."/>
        </authorList>
    </citation>
    <scope>NUCLEOTIDE SEQUENCE</scope>
    <source>
        <strain evidence="4">I ESC-2004</strain>
    </source>
</reference>
<gene>
    <name evidence="2" type="ORF">CAPTEDRAFT_189298</name>
</gene>
<dbReference type="EMBL" id="AMQN01001209">
    <property type="status" value="NOT_ANNOTATED_CDS"/>
    <property type="molecule type" value="Genomic_DNA"/>
</dbReference>
<dbReference type="EnsemblMetazoa" id="CapteT189298">
    <property type="protein sequence ID" value="CapteP189298"/>
    <property type="gene ID" value="CapteG189298"/>
</dbReference>
<accession>R7UJD6</accession>
<dbReference type="AlphaFoldDB" id="R7UJD6"/>
<evidence type="ECO:0000313" key="3">
    <source>
        <dbReference type="EnsemblMetazoa" id="CapteP189298"/>
    </source>
</evidence>
<feature type="region of interest" description="Disordered" evidence="1">
    <location>
        <begin position="51"/>
        <end position="119"/>
    </location>
</feature>
<keyword evidence="4" id="KW-1185">Reference proteome</keyword>
<name>R7UJD6_CAPTE</name>
<organism evidence="2">
    <name type="scientific">Capitella teleta</name>
    <name type="common">Polychaete worm</name>
    <dbReference type="NCBI Taxonomy" id="283909"/>
    <lineage>
        <taxon>Eukaryota</taxon>
        <taxon>Metazoa</taxon>
        <taxon>Spiralia</taxon>
        <taxon>Lophotrochozoa</taxon>
        <taxon>Annelida</taxon>
        <taxon>Polychaeta</taxon>
        <taxon>Sedentaria</taxon>
        <taxon>Scolecida</taxon>
        <taxon>Capitellidae</taxon>
        <taxon>Capitella</taxon>
    </lineage>
</organism>
<evidence type="ECO:0000256" key="1">
    <source>
        <dbReference type="SAM" id="MobiDB-lite"/>
    </source>
</evidence>
<feature type="region of interest" description="Disordered" evidence="1">
    <location>
        <begin position="683"/>
        <end position="721"/>
    </location>
</feature>
<sequence>MDARNWLKPADHSMAQLERIQATVYNFTLSDAAQIRNKKCLSQQNRSGSEVSLLSAHSTDGPESNLGQKCKSAWGSNSSIPDMIRQQTERQRRTRPESAKVIRSGRPPSGRKGRPHSAKECMHVPVAKDVDFGTINSIGVRGALVEPQQRPPGVSILGEGASGWASAPSHDKDDALEQFCLEQDEILYSAPRASPDSFGFNTPHAHQEADSFKESGAGEEAIPEAPCPSPEPIHFSLPQVAMEDDEEEDFPRMSVDEILEGKKPVVHFEDDVLRTENRRPKSGKVNIRNVKARIDSNLSRRNREACSDEVKSSISNVAREFLEEKPLKPSISTVTVEYFEDLRTEEENKKKKKSKEPEIESMMSKLKLCDEEEEIDDEKKKNYRMTSQTRFDRLDALREKALRVKTVKTLSFGGTEEREVVEDKEVTDIAQNAVKTRVVYVAPKPKVAAKASVQQPQNEVVKPVENEIPPVDCAPVEPPEVTLEQMVEKEEPPTIGLKEAGIEIMPVKHIVQRRRVQSAVTLREKTQIRQRPLSSKSHSDVTSCKEKLMQKQASKYNGPDAYGYSRRQAKEPTPPKVIEIWTRREDFEIETEGLRDCKDMHDQLIDAGVPVTLETLKRGLLPPTEYGFQGEVIKTQVNPRVPMNYTSSLISKPQYWLNTEYKKLQAARKKVRIATQQLLQQELEERKAQQKEKIPDETPKRKIKKKGKRKSKKSASTGSHA</sequence>
<proteinExistence type="predicted"/>
<protein>
    <submittedName>
        <fullName evidence="2 3">Uncharacterized protein</fullName>
    </submittedName>
</protein>
<dbReference type="OMA" id="QFATRDW"/>